<reference evidence="7" key="1">
    <citation type="submission" date="2017-07" db="EMBL/GenBank/DDBJ databases">
        <title>Taro Niue Genome Assembly and Annotation.</title>
        <authorList>
            <person name="Atibalentja N."/>
            <person name="Keating K."/>
            <person name="Fields C.J."/>
        </authorList>
    </citation>
    <scope>NUCLEOTIDE SEQUENCE</scope>
    <source>
        <strain evidence="7">Niue_2</strain>
        <tissue evidence="7">Leaf</tissue>
    </source>
</reference>
<comment type="caution">
    <text evidence="7">The sequence shown here is derived from an EMBL/GenBank/DDBJ whole genome shotgun (WGS) entry which is preliminary data.</text>
</comment>
<dbReference type="FunFam" id="2.60.40.420:FF:000013">
    <property type="entry name" value="basic blue protein-like"/>
    <property type="match status" value="1"/>
</dbReference>
<dbReference type="InterPro" id="IPR008972">
    <property type="entry name" value="Cupredoxin"/>
</dbReference>
<dbReference type="Proteomes" id="UP000652761">
    <property type="component" value="Unassembled WGS sequence"/>
</dbReference>
<accession>A0A843WTW1</accession>
<dbReference type="InterPro" id="IPR003245">
    <property type="entry name" value="Phytocyanin_dom"/>
</dbReference>
<keyword evidence="8" id="KW-1185">Reference proteome</keyword>
<feature type="chain" id="PRO_5032908977" description="Plantacyanin" evidence="5">
    <location>
        <begin position="34"/>
        <end position="129"/>
    </location>
</feature>
<dbReference type="CDD" id="cd11013">
    <property type="entry name" value="Plantacyanin"/>
    <property type="match status" value="1"/>
</dbReference>
<evidence type="ECO:0000313" key="7">
    <source>
        <dbReference type="EMBL" id="MQM14022.1"/>
    </source>
</evidence>
<dbReference type="AlphaFoldDB" id="A0A843WTW1"/>
<dbReference type="InterPro" id="IPR039391">
    <property type="entry name" value="Phytocyanin-like"/>
</dbReference>
<dbReference type="Gene3D" id="2.60.40.420">
    <property type="entry name" value="Cupredoxins - blue copper proteins"/>
    <property type="match status" value="1"/>
</dbReference>
<dbReference type="PANTHER" id="PTHR33021">
    <property type="entry name" value="BLUE COPPER PROTEIN"/>
    <property type="match status" value="1"/>
</dbReference>
<dbReference type="GO" id="GO:0005886">
    <property type="term" value="C:plasma membrane"/>
    <property type="evidence" value="ECO:0007669"/>
    <property type="project" value="TreeGrafter"/>
</dbReference>
<dbReference type="GO" id="GO:0046872">
    <property type="term" value="F:metal ion binding"/>
    <property type="evidence" value="ECO:0007669"/>
    <property type="project" value="UniProtKB-KW"/>
</dbReference>
<evidence type="ECO:0000256" key="4">
    <source>
        <dbReference type="ARBA" id="ARBA00082491"/>
    </source>
</evidence>
<dbReference type="EMBL" id="NMUH01005928">
    <property type="protein sequence ID" value="MQM14022.1"/>
    <property type="molecule type" value="Genomic_DNA"/>
</dbReference>
<keyword evidence="1" id="KW-0479">Metal-binding</keyword>
<dbReference type="InterPro" id="IPR041844">
    <property type="entry name" value="Plantacyanin"/>
</dbReference>
<evidence type="ECO:0000259" key="6">
    <source>
        <dbReference type="PROSITE" id="PS51485"/>
    </source>
</evidence>
<feature type="signal peptide" evidence="5">
    <location>
        <begin position="1"/>
        <end position="33"/>
    </location>
</feature>
<evidence type="ECO:0000256" key="3">
    <source>
        <dbReference type="ARBA" id="ARBA00023157"/>
    </source>
</evidence>
<keyword evidence="3" id="KW-1015">Disulfide bond</keyword>
<feature type="domain" description="Phytocyanin" evidence="6">
    <location>
        <begin position="34"/>
        <end position="129"/>
    </location>
</feature>
<dbReference type="GO" id="GO:0009055">
    <property type="term" value="F:electron transfer activity"/>
    <property type="evidence" value="ECO:0007669"/>
    <property type="project" value="InterPro"/>
</dbReference>
<dbReference type="Pfam" id="PF02298">
    <property type="entry name" value="Cu_bind_like"/>
    <property type="match status" value="1"/>
</dbReference>
<gene>
    <name evidence="7" type="ORF">Taro_046948</name>
</gene>
<evidence type="ECO:0000256" key="2">
    <source>
        <dbReference type="ARBA" id="ARBA00023008"/>
    </source>
</evidence>
<dbReference type="PROSITE" id="PS51485">
    <property type="entry name" value="PHYTOCYANIN"/>
    <property type="match status" value="1"/>
</dbReference>
<dbReference type="SUPFAM" id="SSF49503">
    <property type="entry name" value="Cupredoxins"/>
    <property type="match status" value="1"/>
</dbReference>
<evidence type="ECO:0000313" key="8">
    <source>
        <dbReference type="Proteomes" id="UP000652761"/>
    </source>
</evidence>
<protein>
    <recommendedName>
        <fullName evidence="4">Plantacyanin</fullName>
    </recommendedName>
</protein>
<name>A0A843WTW1_COLES</name>
<dbReference type="PANTHER" id="PTHR33021:SF513">
    <property type="entry name" value="PUTATIVE, EXPRESSED-RELATED"/>
    <property type="match status" value="1"/>
</dbReference>
<organism evidence="7 8">
    <name type="scientific">Colocasia esculenta</name>
    <name type="common">Wild taro</name>
    <name type="synonym">Arum esculentum</name>
    <dbReference type="NCBI Taxonomy" id="4460"/>
    <lineage>
        <taxon>Eukaryota</taxon>
        <taxon>Viridiplantae</taxon>
        <taxon>Streptophyta</taxon>
        <taxon>Embryophyta</taxon>
        <taxon>Tracheophyta</taxon>
        <taxon>Spermatophyta</taxon>
        <taxon>Magnoliopsida</taxon>
        <taxon>Liliopsida</taxon>
        <taxon>Araceae</taxon>
        <taxon>Aroideae</taxon>
        <taxon>Colocasieae</taxon>
        <taxon>Colocasia</taxon>
    </lineage>
</organism>
<proteinExistence type="predicted"/>
<keyword evidence="2" id="KW-0186">Copper</keyword>
<keyword evidence="5" id="KW-0732">Signal</keyword>
<sequence length="129" mass="13482">MAMSQGRSSAGAAKALLIGFMVVLLCLVIQTEAATFTVGDAGGWTFGASGWPAGKHFQAGDQLVFRYDPSMHNVAVVDAAGYNSCSLSPGWRVLSSGNDVITLSRGTNFFFCPLFGHCGLGQKMAITAN</sequence>
<evidence type="ECO:0000256" key="1">
    <source>
        <dbReference type="ARBA" id="ARBA00022723"/>
    </source>
</evidence>
<dbReference type="OrthoDB" id="2011645at2759"/>
<evidence type="ECO:0000256" key="5">
    <source>
        <dbReference type="SAM" id="SignalP"/>
    </source>
</evidence>